<evidence type="ECO:0000256" key="5">
    <source>
        <dbReference type="ARBA" id="ARBA00013200"/>
    </source>
</evidence>
<dbReference type="HOGENOM" id="CLU_057426_1_1_6"/>
<feature type="transmembrane region" description="Helical" evidence="19">
    <location>
        <begin position="214"/>
        <end position="231"/>
    </location>
</feature>
<dbReference type="PANTHER" id="PTHR34148">
    <property type="entry name" value="ADENOSYLCOBINAMIDE-GDP RIBAZOLETRANSFERASE"/>
    <property type="match status" value="1"/>
</dbReference>
<evidence type="ECO:0000256" key="19">
    <source>
        <dbReference type="HAMAP-Rule" id="MF_00719"/>
    </source>
</evidence>
<evidence type="ECO:0000256" key="12">
    <source>
        <dbReference type="ARBA" id="ARBA00022989"/>
    </source>
</evidence>
<comment type="function">
    <text evidence="14 19">Joins adenosylcobinamide-GDP and alpha-ribazole to generate adenosylcobalamin (Ado-cobalamin). Also synthesizes adenosylcobalamin 5'-phosphate from adenosylcobinamide-GDP and alpha-ribazole 5'-phosphate.</text>
</comment>
<keyword evidence="7 19" id="KW-1003">Cell membrane</keyword>
<dbReference type="NCBIfam" id="TIGR00317">
    <property type="entry name" value="cobS"/>
    <property type="match status" value="1"/>
</dbReference>
<dbReference type="GO" id="GO:0051073">
    <property type="term" value="F:adenosylcobinamide-GDP ribazoletransferase activity"/>
    <property type="evidence" value="ECO:0007669"/>
    <property type="project" value="UniProtKB-UniRule"/>
</dbReference>
<comment type="cofactor">
    <cofactor evidence="1 19">
        <name>Mg(2+)</name>
        <dbReference type="ChEBI" id="CHEBI:18420"/>
    </cofactor>
</comment>
<evidence type="ECO:0000313" key="20">
    <source>
        <dbReference type="EMBL" id="ABJ01379.1"/>
    </source>
</evidence>
<evidence type="ECO:0000256" key="15">
    <source>
        <dbReference type="ARBA" id="ARBA00032605"/>
    </source>
</evidence>
<evidence type="ECO:0000256" key="13">
    <source>
        <dbReference type="ARBA" id="ARBA00023136"/>
    </source>
</evidence>
<evidence type="ECO:0000256" key="6">
    <source>
        <dbReference type="ARBA" id="ARBA00015850"/>
    </source>
</evidence>
<dbReference type="GO" id="GO:0008818">
    <property type="term" value="F:cobalamin 5'-phosphate synthase activity"/>
    <property type="evidence" value="ECO:0007669"/>
    <property type="project" value="UniProtKB-UniRule"/>
</dbReference>
<evidence type="ECO:0000256" key="11">
    <source>
        <dbReference type="ARBA" id="ARBA00022842"/>
    </source>
</evidence>
<keyword evidence="8 19" id="KW-0169">Cobalamin biosynthesis</keyword>
<proteinExistence type="inferred from homology"/>
<evidence type="ECO:0000313" key="21">
    <source>
        <dbReference type="Proteomes" id="UP000008216"/>
    </source>
</evidence>
<dbReference type="InterPro" id="IPR003805">
    <property type="entry name" value="CobS"/>
</dbReference>
<gene>
    <name evidence="19 20" type="primary">cobS</name>
    <name evidence="20" type="ORF">APECO1_1073</name>
</gene>
<feature type="transmembrane region" description="Helical" evidence="19">
    <location>
        <begin position="76"/>
        <end position="100"/>
    </location>
</feature>
<comment type="subcellular location">
    <subcellularLocation>
        <location evidence="19">Cell inner membrane</location>
        <topology evidence="19">Multi-pass membrane protein</topology>
    </subcellularLocation>
    <subcellularLocation>
        <location evidence="2">Cell membrane</location>
        <topology evidence="2">Multi-pass membrane protein</topology>
    </subcellularLocation>
</comment>
<dbReference type="Pfam" id="PF02654">
    <property type="entry name" value="CobS"/>
    <property type="match status" value="1"/>
</dbReference>
<comment type="catalytic activity">
    <reaction evidence="17 19">
        <text>alpha-ribazole + adenosylcob(III)inamide-GDP = adenosylcob(III)alamin + GMP + H(+)</text>
        <dbReference type="Rhea" id="RHEA:16049"/>
        <dbReference type="ChEBI" id="CHEBI:10329"/>
        <dbReference type="ChEBI" id="CHEBI:15378"/>
        <dbReference type="ChEBI" id="CHEBI:18408"/>
        <dbReference type="ChEBI" id="CHEBI:58115"/>
        <dbReference type="ChEBI" id="CHEBI:60487"/>
        <dbReference type="EC" id="2.7.8.26"/>
    </reaction>
</comment>
<keyword evidence="13 19" id="KW-0472">Membrane</keyword>
<name>A0A0H2Z058_ECOK1</name>
<evidence type="ECO:0000256" key="18">
    <source>
        <dbReference type="ARBA" id="ARBA00049504"/>
    </source>
</evidence>
<dbReference type="KEGG" id="ecv:APECO1_1073"/>
<feature type="transmembrane region" description="Helical" evidence="19">
    <location>
        <begin position="49"/>
        <end position="70"/>
    </location>
</feature>
<organism evidence="20 21">
    <name type="scientific">Escherichia coli O1:K1 / APEC</name>
    <dbReference type="NCBI Taxonomy" id="405955"/>
    <lineage>
        <taxon>Bacteria</taxon>
        <taxon>Pseudomonadati</taxon>
        <taxon>Pseudomonadota</taxon>
        <taxon>Gammaproteobacteria</taxon>
        <taxon>Enterobacterales</taxon>
        <taxon>Enterobacteriaceae</taxon>
        <taxon>Escherichia</taxon>
    </lineage>
</organism>
<keyword evidence="10 19" id="KW-0812">Transmembrane</keyword>
<sequence>MAGGFGYWSKNQMSKLFWAMLSFITRLPVPRRWSQGLDFEHYSRGIITFPLIGLLLGAISGLVFMVLQAWCGAPLAALFSVLVLVLMTGGFHLDGLADTCDGVFSARSRDRMLEIMRDSRLGTHGGLALIFVVLAKILVLSELALRGEPILASLAAACAISRGTAALLMYRHRYAREEGLGNVFIGKIDGRQTCVTLGLAAIFAAVLLPGMHGVAAMVVTMVAIFILGQLLKRTLGGQTGDTLGAAIELGELVFLLALL</sequence>
<evidence type="ECO:0000256" key="16">
    <source>
        <dbReference type="ARBA" id="ARBA00032853"/>
    </source>
</evidence>
<dbReference type="EMBL" id="CP000468">
    <property type="protein sequence ID" value="ABJ01379.1"/>
    <property type="molecule type" value="Genomic_DNA"/>
</dbReference>
<evidence type="ECO:0000256" key="14">
    <source>
        <dbReference type="ARBA" id="ARBA00025228"/>
    </source>
</evidence>
<evidence type="ECO:0000256" key="7">
    <source>
        <dbReference type="ARBA" id="ARBA00022475"/>
    </source>
</evidence>
<dbReference type="GO" id="GO:0005886">
    <property type="term" value="C:plasma membrane"/>
    <property type="evidence" value="ECO:0007669"/>
    <property type="project" value="UniProtKB-SubCell"/>
</dbReference>
<evidence type="ECO:0000256" key="17">
    <source>
        <dbReference type="ARBA" id="ARBA00048623"/>
    </source>
</evidence>
<feature type="transmembrane region" description="Helical" evidence="19">
    <location>
        <begin position="121"/>
        <end position="144"/>
    </location>
</feature>
<comment type="similarity">
    <text evidence="4 19">Belongs to the CobS family.</text>
</comment>
<evidence type="ECO:0000256" key="4">
    <source>
        <dbReference type="ARBA" id="ARBA00010561"/>
    </source>
</evidence>
<evidence type="ECO:0000256" key="1">
    <source>
        <dbReference type="ARBA" id="ARBA00001946"/>
    </source>
</evidence>
<keyword evidence="19" id="KW-0997">Cell inner membrane</keyword>
<reference evidence="20 21" key="1">
    <citation type="journal article" date="2007" name="J. Bacteriol.">
        <title>The genome sequence of avian pathogenic Escherichia coli strain O1:K1:H7 shares strong similarities with human extraintestinal pathogenic E. coli genomes.</title>
        <authorList>
            <person name="Johnson T.J."/>
            <person name="Kariyawasam S."/>
            <person name="Wannemuehler Y."/>
            <person name="Mangiamele P."/>
            <person name="Johnson S.J."/>
            <person name="Doetkott C."/>
            <person name="Skyberg J.A."/>
            <person name="Lynne A.M."/>
            <person name="Johnson J.R."/>
            <person name="Nolan L.K."/>
        </authorList>
    </citation>
    <scope>NUCLEOTIDE SEQUENCE [LARGE SCALE GENOMIC DNA]</scope>
    <source>
        <strain evidence="20">APEC O1</strain>
    </source>
</reference>
<dbReference type="EC" id="2.7.8.26" evidence="5 19"/>
<comment type="catalytic activity">
    <reaction evidence="18 19">
        <text>alpha-ribazole 5'-phosphate + adenosylcob(III)inamide-GDP = adenosylcob(III)alamin 5'-phosphate + GMP + H(+)</text>
        <dbReference type="Rhea" id="RHEA:23560"/>
        <dbReference type="ChEBI" id="CHEBI:15378"/>
        <dbReference type="ChEBI" id="CHEBI:57918"/>
        <dbReference type="ChEBI" id="CHEBI:58115"/>
        <dbReference type="ChEBI" id="CHEBI:60487"/>
        <dbReference type="ChEBI" id="CHEBI:60493"/>
        <dbReference type="EC" id="2.7.8.26"/>
    </reaction>
</comment>
<dbReference type="UniPathway" id="UPA00148">
    <property type="reaction ID" value="UER00238"/>
</dbReference>
<keyword evidence="21" id="KW-1185">Reference proteome</keyword>
<feature type="transmembrane region" description="Helical" evidence="19">
    <location>
        <begin position="150"/>
        <end position="170"/>
    </location>
</feature>
<keyword evidence="11 19" id="KW-0460">Magnesium</keyword>
<dbReference type="PANTHER" id="PTHR34148:SF1">
    <property type="entry name" value="ADENOSYLCOBINAMIDE-GDP RIBAZOLETRANSFERASE"/>
    <property type="match status" value="1"/>
</dbReference>
<accession>A0A0H2Z058</accession>
<dbReference type="HAMAP" id="MF_00719">
    <property type="entry name" value="CobS"/>
    <property type="match status" value="1"/>
</dbReference>
<protein>
    <recommendedName>
        <fullName evidence="6 19">Adenosylcobinamide-GDP ribazoletransferase</fullName>
        <ecNumber evidence="5 19">2.7.8.26</ecNumber>
    </recommendedName>
    <alternativeName>
        <fullName evidence="16 19">Cobalamin synthase</fullName>
    </alternativeName>
    <alternativeName>
        <fullName evidence="15 19">Cobalamin-5'-phosphate synthase</fullName>
    </alternativeName>
</protein>
<evidence type="ECO:0000256" key="9">
    <source>
        <dbReference type="ARBA" id="ARBA00022679"/>
    </source>
</evidence>
<keyword evidence="9 19" id="KW-0808">Transferase</keyword>
<dbReference type="Proteomes" id="UP000008216">
    <property type="component" value="Chromosome"/>
</dbReference>
<comment type="pathway">
    <text evidence="3 19">Cofactor biosynthesis; adenosylcobalamin biosynthesis; adenosylcobalamin from cob(II)yrinate a,c-diamide: step 7/7.</text>
</comment>
<evidence type="ECO:0000256" key="2">
    <source>
        <dbReference type="ARBA" id="ARBA00004651"/>
    </source>
</evidence>
<evidence type="ECO:0000256" key="8">
    <source>
        <dbReference type="ARBA" id="ARBA00022573"/>
    </source>
</evidence>
<keyword evidence="12 19" id="KW-1133">Transmembrane helix</keyword>
<dbReference type="GO" id="GO:0009236">
    <property type="term" value="P:cobalamin biosynthetic process"/>
    <property type="evidence" value="ECO:0007669"/>
    <property type="project" value="UniProtKB-UniRule"/>
</dbReference>
<evidence type="ECO:0000256" key="3">
    <source>
        <dbReference type="ARBA" id="ARBA00004663"/>
    </source>
</evidence>
<dbReference type="AlphaFoldDB" id="A0A0H2Z058"/>
<evidence type="ECO:0000256" key="10">
    <source>
        <dbReference type="ARBA" id="ARBA00022692"/>
    </source>
</evidence>